<comment type="caution">
    <text evidence="5">The sequence shown here is derived from an EMBL/GenBank/DDBJ whole genome shotgun (WGS) entry which is preliminary data.</text>
</comment>
<gene>
    <name evidence="5" type="ORF">HNR67_002765</name>
</gene>
<dbReference type="NCBIfam" id="TIGR00045">
    <property type="entry name" value="glycerate kinase"/>
    <property type="match status" value="1"/>
</dbReference>
<sequence>MTDISGRLVLIAPDCFGGTLTALEAAEAIARGWRLGSPADRLLLRPLADGGPGFVDVLHTALGGEVHTVEVTGPLGEPVTAVWLAHDGTAYIESAQAAGLHLVPKADRAAGLTTTRGVGELLLDAVRAGMRTAVVGLGGSATTDGGAGLFAALGAGPVDALGAPLPEGGAALVHCAGLAGRPDLGALRLIAASDVDNPLLGPTGAAHVFGPQKGADPGQVEQLDLALTRWSEVLLEELGADVAGLAAAGAAGGLGAALLALGATVDSGADLVRRLSALDEALDQAGLVLTGEGSFDWQSLRGKLVSRVAAGAAERGVPCLVLAGQVSVGRREAGAAGVEDSYSVADHVGSVARAIAEPAGGLSGLAERVARQWRSPQN</sequence>
<name>A0A7W7C8R5_9PSEU</name>
<dbReference type="RefSeq" id="WP_185002448.1">
    <property type="nucleotide sequence ID" value="NZ_BAAAUI010000042.1"/>
</dbReference>
<dbReference type="PANTHER" id="PTHR21599">
    <property type="entry name" value="GLYCERATE KINASE"/>
    <property type="match status" value="1"/>
</dbReference>
<dbReference type="Gene3D" id="3.90.1510.10">
    <property type="entry name" value="Glycerate kinase, domain 2"/>
    <property type="match status" value="1"/>
</dbReference>
<comment type="similarity">
    <text evidence="1 4">Belongs to the glycerate kinase type-1 family.</text>
</comment>
<dbReference type="EMBL" id="JACHMH010000001">
    <property type="protein sequence ID" value="MBB4676647.1"/>
    <property type="molecule type" value="Genomic_DNA"/>
</dbReference>
<evidence type="ECO:0000313" key="5">
    <source>
        <dbReference type="EMBL" id="MBB4676647.1"/>
    </source>
</evidence>
<dbReference type="Gene3D" id="3.40.50.10350">
    <property type="entry name" value="Glycerate kinase, domain 1"/>
    <property type="match status" value="1"/>
</dbReference>
<keyword evidence="6" id="KW-1185">Reference proteome</keyword>
<dbReference type="PIRSF" id="PIRSF006078">
    <property type="entry name" value="GlxK"/>
    <property type="match status" value="1"/>
</dbReference>
<dbReference type="SUPFAM" id="SSF110738">
    <property type="entry name" value="Glycerate kinase I"/>
    <property type="match status" value="1"/>
</dbReference>
<evidence type="ECO:0000256" key="3">
    <source>
        <dbReference type="ARBA" id="ARBA00022777"/>
    </source>
</evidence>
<dbReference type="GO" id="GO:0031388">
    <property type="term" value="P:organic acid phosphorylation"/>
    <property type="evidence" value="ECO:0007669"/>
    <property type="project" value="UniProtKB-UniRule"/>
</dbReference>
<keyword evidence="3 4" id="KW-0418">Kinase</keyword>
<dbReference type="InterPro" id="IPR018193">
    <property type="entry name" value="Glyc_kinase_flavodox-like_fold"/>
</dbReference>
<organism evidence="5 6">
    <name type="scientific">Crossiella cryophila</name>
    <dbReference type="NCBI Taxonomy" id="43355"/>
    <lineage>
        <taxon>Bacteria</taxon>
        <taxon>Bacillati</taxon>
        <taxon>Actinomycetota</taxon>
        <taxon>Actinomycetes</taxon>
        <taxon>Pseudonocardiales</taxon>
        <taxon>Pseudonocardiaceae</taxon>
        <taxon>Crossiella</taxon>
    </lineage>
</organism>
<keyword evidence="2 4" id="KW-0808">Transferase</keyword>
<evidence type="ECO:0000256" key="2">
    <source>
        <dbReference type="ARBA" id="ARBA00022679"/>
    </source>
</evidence>
<dbReference type="EC" id="2.7.1.31" evidence="5"/>
<dbReference type="AlphaFoldDB" id="A0A7W7C8R5"/>
<proteinExistence type="inferred from homology"/>
<evidence type="ECO:0000313" key="6">
    <source>
        <dbReference type="Proteomes" id="UP000533598"/>
    </source>
</evidence>
<dbReference type="Proteomes" id="UP000533598">
    <property type="component" value="Unassembled WGS sequence"/>
</dbReference>
<evidence type="ECO:0000256" key="1">
    <source>
        <dbReference type="ARBA" id="ARBA00006284"/>
    </source>
</evidence>
<reference evidence="5 6" key="1">
    <citation type="submission" date="2020-08" db="EMBL/GenBank/DDBJ databases">
        <title>Sequencing the genomes of 1000 actinobacteria strains.</title>
        <authorList>
            <person name="Klenk H.-P."/>
        </authorList>
    </citation>
    <scope>NUCLEOTIDE SEQUENCE [LARGE SCALE GENOMIC DNA]</scope>
    <source>
        <strain evidence="5 6">DSM 44230</strain>
    </source>
</reference>
<dbReference type="InterPro" id="IPR018197">
    <property type="entry name" value="Glycerate_kinase_RE-like"/>
</dbReference>
<dbReference type="Pfam" id="PF02595">
    <property type="entry name" value="Gly_kinase"/>
    <property type="match status" value="1"/>
</dbReference>
<accession>A0A7W7C8R5</accession>
<protein>
    <submittedName>
        <fullName evidence="5">Glycerate kinase</fullName>
        <ecNumber evidence="5">2.7.1.31</ecNumber>
    </submittedName>
</protein>
<dbReference type="InterPro" id="IPR036129">
    <property type="entry name" value="Glycerate_kinase_sf"/>
</dbReference>
<dbReference type="InterPro" id="IPR004381">
    <property type="entry name" value="Glycerate_kinase"/>
</dbReference>
<dbReference type="GO" id="GO:0008887">
    <property type="term" value="F:glycerate kinase activity"/>
    <property type="evidence" value="ECO:0007669"/>
    <property type="project" value="UniProtKB-UniRule"/>
</dbReference>
<evidence type="ECO:0000256" key="4">
    <source>
        <dbReference type="PIRNR" id="PIRNR006078"/>
    </source>
</evidence>
<dbReference type="PANTHER" id="PTHR21599:SF0">
    <property type="entry name" value="GLYCERATE KINASE"/>
    <property type="match status" value="1"/>
</dbReference>